<dbReference type="GO" id="GO:0047661">
    <property type="term" value="F:amino-acid racemase activity"/>
    <property type="evidence" value="ECO:0007669"/>
    <property type="project" value="InterPro"/>
</dbReference>
<dbReference type="Gene3D" id="3.60.160.10">
    <property type="entry name" value="Mitochondrial biogenesis AIM24"/>
    <property type="match status" value="1"/>
</dbReference>
<sequence length="503" mass="53879">MLHIADPTAQAIRARGRVGLPGTRFTMEEPFCRERQAERHGLEVPVPDAGQRTLVHRAVYDELGRGVVREPSRARYRRVVAGPVARGAQGVIPGCTGAGLLVGEGDAEGPLFDTAALHARHAARARWPRTERAAAARRAGDLRPVPRHRARLHSRLSTPRNNAAMSHWYFVSPGSQQRIGPLDADAAAAHARAHPDDLCWREGLSGWQKVRAMPEFAEALEAAPPQLPPLPSMASRRSDDIDFRIVGNDMPFVEIELDPGESAIAEAGALMYKDASVQMDTVFGDGRHSGQGGGFMDKLFSAGKRVLTGESLFTTMFTHTGQGKAHVAFAAPYPGTVLAMKLDEHGGRLICQKDSFLAGARGVSVGIALQRRILTGLFGGEGFVMQKLEGDGWVFVHAGGTVVERELRAGERLDVDTGCVVAYHDTVSMDVRMVGGVKTMFFGGEGLFLATLTGPGKVWLQSLPFSRMAARMFAAAPQGGGQARGEGSVLGGLGRILDGDNGF</sequence>
<evidence type="ECO:0000313" key="2">
    <source>
        <dbReference type="EMBL" id="RPE80158.1"/>
    </source>
</evidence>
<accession>A0A3N4VC11</accession>
<protein>
    <submittedName>
        <fullName evidence="2">Uncharacterized protein (TIGR00266 family)</fullName>
    </submittedName>
</protein>
<dbReference type="InterPro" id="IPR015942">
    <property type="entry name" value="Asp/Glu/hydantoin_racemase"/>
</dbReference>
<gene>
    <name evidence="2" type="ORF">EDC50_1990</name>
</gene>
<dbReference type="Pfam" id="PF01987">
    <property type="entry name" value="AIM24"/>
    <property type="match status" value="1"/>
</dbReference>
<evidence type="ECO:0000259" key="1">
    <source>
        <dbReference type="Pfam" id="PF14237"/>
    </source>
</evidence>
<reference evidence="2 3" key="1">
    <citation type="submission" date="2018-11" db="EMBL/GenBank/DDBJ databases">
        <title>Genomic Encyclopedia of Type Strains, Phase IV (KMG-IV): sequencing the most valuable type-strain genomes for metagenomic binning, comparative biology and taxonomic classification.</title>
        <authorList>
            <person name="Goeker M."/>
        </authorList>
    </citation>
    <scope>NUCLEOTIDE SEQUENCE [LARGE SCALE GENOMIC DNA]</scope>
    <source>
        <strain evidence="2 3">DSM 25623</strain>
    </source>
</reference>
<dbReference type="SUPFAM" id="SSF51219">
    <property type="entry name" value="TRAP-like"/>
    <property type="match status" value="1"/>
</dbReference>
<proteinExistence type="predicted"/>
<dbReference type="InterPro" id="IPR036983">
    <property type="entry name" value="AIM24_sf"/>
</dbReference>
<dbReference type="AlphaFoldDB" id="A0A3N4VC11"/>
<name>A0A3N4VC11_9GAMM</name>
<dbReference type="InterPro" id="IPR025640">
    <property type="entry name" value="GYF_2"/>
</dbReference>
<dbReference type="PANTHER" id="PTHR43657">
    <property type="entry name" value="TRYPTOPHAN RNA-BINDING ATTENUATOR PROTEIN-LIKE PROTEIN"/>
    <property type="match status" value="1"/>
</dbReference>
<dbReference type="Pfam" id="PF14237">
    <property type="entry name" value="GYF_2"/>
    <property type="match status" value="1"/>
</dbReference>
<dbReference type="PANTHER" id="PTHR43657:SF1">
    <property type="entry name" value="ALTERED INHERITANCE OF MITOCHONDRIA PROTEIN 24, MITOCHONDRIAL"/>
    <property type="match status" value="1"/>
</dbReference>
<dbReference type="InterPro" id="IPR002838">
    <property type="entry name" value="AIM24"/>
</dbReference>
<dbReference type="Pfam" id="PF01177">
    <property type="entry name" value="Asp_Glu_race"/>
    <property type="match status" value="1"/>
</dbReference>
<comment type="caution">
    <text evidence="2">The sequence shown here is derived from an EMBL/GenBank/DDBJ whole genome shotgun (WGS) entry which is preliminary data.</text>
</comment>
<dbReference type="InterPro" id="IPR016031">
    <property type="entry name" value="Trp_RNA-bd_attenuator-like_dom"/>
</dbReference>
<dbReference type="Gene3D" id="3.40.50.1860">
    <property type="match status" value="1"/>
</dbReference>
<organism evidence="2 3">
    <name type="scientific">Vulcaniibacterium tengchongense</name>
    <dbReference type="NCBI Taxonomy" id="1273429"/>
    <lineage>
        <taxon>Bacteria</taxon>
        <taxon>Pseudomonadati</taxon>
        <taxon>Pseudomonadota</taxon>
        <taxon>Gammaproteobacteria</taxon>
        <taxon>Lysobacterales</taxon>
        <taxon>Lysobacteraceae</taxon>
        <taxon>Vulcaniibacterium</taxon>
    </lineage>
</organism>
<dbReference type="InterPro" id="IPR001920">
    <property type="entry name" value="Asp/Glu_race"/>
</dbReference>
<dbReference type="SUPFAM" id="SSF53681">
    <property type="entry name" value="Aspartate/glutamate racemase"/>
    <property type="match status" value="1"/>
</dbReference>
<evidence type="ECO:0000313" key="3">
    <source>
        <dbReference type="Proteomes" id="UP000269708"/>
    </source>
</evidence>
<dbReference type="EMBL" id="RKQN01000002">
    <property type="protein sequence ID" value="RPE80158.1"/>
    <property type="molecule type" value="Genomic_DNA"/>
</dbReference>
<dbReference type="Proteomes" id="UP000269708">
    <property type="component" value="Unassembled WGS sequence"/>
</dbReference>
<dbReference type="NCBIfam" id="TIGR00266">
    <property type="entry name" value="TIGR00266 family protein"/>
    <property type="match status" value="1"/>
</dbReference>
<feature type="domain" description="GYF" evidence="1">
    <location>
        <begin position="168"/>
        <end position="216"/>
    </location>
</feature>
<keyword evidence="3" id="KW-1185">Reference proteome</keyword>